<dbReference type="PROSITE" id="PS50071">
    <property type="entry name" value="HOMEOBOX_2"/>
    <property type="match status" value="1"/>
</dbReference>
<name>A0A078BF74_STYLE</name>
<evidence type="ECO:0000313" key="5">
    <source>
        <dbReference type="Proteomes" id="UP000039865"/>
    </source>
</evidence>
<proteinExistence type="predicted"/>
<dbReference type="InterPro" id="IPR001356">
    <property type="entry name" value="HD"/>
</dbReference>
<dbReference type="CDD" id="cd00086">
    <property type="entry name" value="homeodomain"/>
    <property type="match status" value="1"/>
</dbReference>
<dbReference type="GO" id="GO:0005634">
    <property type="term" value="C:nucleus"/>
    <property type="evidence" value="ECO:0007669"/>
    <property type="project" value="UniProtKB-SubCell"/>
</dbReference>
<dbReference type="Gene3D" id="1.10.10.60">
    <property type="entry name" value="Homeodomain-like"/>
    <property type="match status" value="1"/>
</dbReference>
<keyword evidence="1 2" id="KW-0539">Nucleus</keyword>
<organism evidence="4 5">
    <name type="scientific">Stylonychia lemnae</name>
    <name type="common">Ciliate</name>
    <dbReference type="NCBI Taxonomy" id="5949"/>
    <lineage>
        <taxon>Eukaryota</taxon>
        <taxon>Sar</taxon>
        <taxon>Alveolata</taxon>
        <taxon>Ciliophora</taxon>
        <taxon>Intramacronucleata</taxon>
        <taxon>Spirotrichea</taxon>
        <taxon>Stichotrichia</taxon>
        <taxon>Sporadotrichida</taxon>
        <taxon>Oxytrichidae</taxon>
        <taxon>Stylonychinae</taxon>
        <taxon>Stylonychia</taxon>
    </lineage>
</organism>
<protein>
    <recommendedName>
        <fullName evidence="3">Homeobox domain-containing protein</fullName>
    </recommendedName>
</protein>
<feature type="DNA-binding region" description="Homeobox" evidence="1">
    <location>
        <begin position="298"/>
        <end position="352"/>
    </location>
</feature>
<dbReference type="AlphaFoldDB" id="A0A078BF74"/>
<evidence type="ECO:0000313" key="4">
    <source>
        <dbReference type="EMBL" id="CDW91792.1"/>
    </source>
</evidence>
<dbReference type="EMBL" id="CCKQ01019754">
    <property type="protein sequence ID" value="CDW91792.1"/>
    <property type="molecule type" value="Genomic_DNA"/>
</dbReference>
<dbReference type="InParanoid" id="A0A078BF74"/>
<evidence type="ECO:0000259" key="3">
    <source>
        <dbReference type="PROSITE" id="PS50071"/>
    </source>
</evidence>
<sequence length="408" mass="48051">MNYIYLNSGSLTQNQPQYNFNQVQHPYIAIPTSYILYPINQSSVIQSSQQMAISEISKINPTIQLIQNNVTQQHSGAQLSNEIIGTQNQQNNEQKCSNELKSFEDSQIQEKSIQYAMDCNDEKRMLDDQNNNHLSNNLLSSNSTNLNLNSEAVQPTSEEVQKKPLQCLIRFLKIKEKADVKILEESSIKSESTLNLKSEEEEVSEKISVEDQVDQLCSEQKRFYKNIIISKRQLDQIREYEKRFPNRCLKHLNKELMKAGESIKGKTIYWIYKKGLSRSQWISTKINQQQSCVTCKKAWYYKYQMNVLKNEYQKNPHWSKGKITELAAKLNMKESQIYKWRWDSKEKFQAQIQTRASDILLPDRIFEIEKIDKDQRDSRKKYIYPKQSVYFKVQHSNKDKFPKIKHSQ</sequence>
<evidence type="ECO:0000256" key="2">
    <source>
        <dbReference type="RuleBase" id="RU000682"/>
    </source>
</evidence>
<keyword evidence="1 2" id="KW-0371">Homeobox</keyword>
<gene>
    <name evidence="4" type="primary">Contig4148.g4433</name>
    <name evidence="4" type="ORF">STYLEM_20953</name>
</gene>
<keyword evidence="5" id="KW-1185">Reference proteome</keyword>
<dbReference type="SUPFAM" id="SSF46689">
    <property type="entry name" value="Homeodomain-like"/>
    <property type="match status" value="1"/>
</dbReference>
<keyword evidence="1 2" id="KW-0238">DNA-binding</keyword>
<accession>A0A078BF74</accession>
<feature type="domain" description="Homeobox" evidence="3">
    <location>
        <begin position="296"/>
        <end position="351"/>
    </location>
</feature>
<dbReference type="GO" id="GO:0003677">
    <property type="term" value="F:DNA binding"/>
    <property type="evidence" value="ECO:0007669"/>
    <property type="project" value="UniProtKB-UniRule"/>
</dbReference>
<dbReference type="Proteomes" id="UP000039865">
    <property type="component" value="Unassembled WGS sequence"/>
</dbReference>
<reference evidence="4 5" key="1">
    <citation type="submission" date="2014-06" db="EMBL/GenBank/DDBJ databases">
        <authorList>
            <person name="Swart Estienne"/>
        </authorList>
    </citation>
    <scope>NUCLEOTIDE SEQUENCE [LARGE SCALE GENOMIC DNA]</scope>
    <source>
        <strain evidence="4 5">130c</strain>
    </source>
</reference>
<dbReference type="SMART" id="SM00389">
    <property type="entry name" value="HOX"/>
    <property type="match status" value="1"/>
</dbReference>
<dbReference type="InterPro" id="IPR009057">
    <property type="entry name" value="Homeodomain-like_sf"/>
</dbReference>
<evidence type="ECO:0000256" key="1">
    <source>
        <dbReference type="PROSITE-ProRule" id="PRU00108"/>
    </source>
</evidence>
<dbReference type="Pfam" id="PF00046">
    <property type="entry name" value="Homeodomain"/>
    <property type="match status" value="1"/>
</dbReference>
<comment type="subcellular location">
    <subcellularLocation>
        <location evidence="1 2">Nucleus</location>
    </subcellularLocation>
</comment>